<accession>A0A1M7UV86</accession>
<dbReference type="EMBL" id="FRDM01000031">
    <property type="protein sequence ID" value="SHN86860.1"/>
    <property type="molecule type" value="Genomic_DNA"/>
</dbReference>
<dbReference type="InterPro" id="IPR000073">
    <property type="entry name" value="AB_hydrolase_1"/>
</dbReference>
<protein>
    <submittedName>
        <fullName evidence="3">Pimeloyl-ACP methyl ester carboxylesterase</fullName>
    </submittedName>
</protein>
<sequence>MSTTSRTSAGIAYDRAGPRGDLPVVLLHAGVADRRMWEPLWPALTTERDVVRLDLRGFGESAGRPRGALCPVDDVVATLAELGIGRCHLVGASFSAGVAIEVTLSQPAQVASLFLIAPGGSLIAEATPDLRAFTEAEGAALARDDLDSAVEANLAWWVEGPQRTADDVDPTVRDLVRRMQRRAFEVTAGWDDVEERELDPPALDRLAEIQVPTLVLVGALDLQAVHDAARRLAVGIAGVRRVDWPGTAHLPSMERPEDFLALLRDWLPPRRPPDPS</sequence>
<dbReference type="Pfam" id="PF12697">
    <property type="entry name" value="Abhydrolase_6"/>
    <property type="match status" value="1"/>
</dbReference>
<dbReference type="Gene3D" id="3.40.50.1820">
    <property type="entry name" value="alpha/beta hydrolase"/>
    <property type="match status" value="1"/>
</dbReference>
<dbReference type="PANTHER" id="PTHR43798:SF31">
    <property type="entry name" value="AB HYDROLASE SUPERFAMILY PROTEIN YCLE"/>
    <property type="match status" value="1"/>
</dbReference>
<dbReference type="PANTHER" id="PTHR43798">
    <property type="entry name" value="MONOACYLGLYCEROL LIPASE"/>
    <property type="match status" value="1"/>
</dbReference>
<name>A0A1M7UV86_9ACTN</name>
<dbReference type="InterPro" id="IPR029058">
    <property type="entry name" value="AB_hydrolase_fold"/>
</dbReference>
<dbReference type="GO" id="GO:0016020">
    <property type="term" value="C:membrane"/>
    <property type="evidence" value="ECO:0007669"/>
    <property type="project" value="TreeGrafter"/>
</dbReference>
<feature type="domain" description="AB hydrolase-1" evidence="2">
    <location>
        <begin position="24"/>
        <end position="261"/>
    </location>
</feature>
<reference evidence="3 4" key="1">
    <citation type="submission" date="2016-12" db="EMBL/GenBank/DDBJ databases">
        <authorList>
            <person name="Song W.-J."/>
            <person name="Kurnit D.M."/>
        </authorList>
    </citation>
    <scope>NUCLEOTIDE SEQUENCE [LARGE SCALE GENOMIC DNA]</scope>
    <source>
        <strain evidence="3 4">DSM 43162</strain>
    </source>
</reference>
<dbReference type="InterPro" id="IPR050266">
    <property type="entry name" value="AB_hydrolase_sf"/>
</dbReference>
<gene>
    <name evidence="3" type="ORF">SAMN05660350_04022</name>
</gene>
<dbReference type="GO" id="GO:0016787">
    <property type="term" value="F:hydrolase activity"/>
    <property type="evidence" value="ECO:0007669"/>
    <property type="project" value="UniProtKB-KW"/>
</dbReference>
<keyword evidence="1" id="KW-0378">Hydrolase</keyword>
<proteinExistence type="predicted"/>
<evidence type="ECO:0000256" key="1">
    <source>
        <dbReference type="ARBA" id="ARBA00022801"/>
    </source>
</evidence>
<evidence type="ECO:0000313" key="4">
    <source>
        <dbReference type="Proteomes" id="UP000184428"/>
    </source>
</evidence>
<evidence type="ECO:0000259" key="2">
    <source>
        <dbReference type="Pfam" id="PF12697"/>
    </source>
</evidence>
<dbReference type="AlphaFoldDB" id="A0A1M7UV86"/>
<dbReference type="Proteomes" id="UP000184428">
    <property type="component" value="Unassembled WGS sequence"/>
</dbReference>
<dbReference type="SUPFAM" id="SSF53474">
    <property type="entry name" value="alpha/beta-Hydrolases"/>
    <property type="match status" value="1"/>
</dbReference>
<organism evidence="3 4">
    <name type="scientific">Geodermatophilus obscurus</name>
    <dbReference type="NCBI Taxonomy" id="1861"/>
    <lineage>
        <taxon>Bacteria</taxon>
        <taxon>Bacillati</taxon>
        <taxon>Actinomycetota</taxon>
        <taxon>Actinomycetes</taxon>
        <taxon>Geodermatophilales</taxon>
        <taxon>Geodermatophilaceae</taxon>
        <taxon>Geodermatophilus</taxon>
    </lineage>
</organism>
<evidence type="ECO:0000313" key="3">
    <source>
        <dbReference type="EMBL" id="SHN86860.1"/>
    </source>
</evidence>